<dbReference type="Gene3D" id="1.25.40.10">
    <property type="entry name" value="Tetratricopeptide repeat domain"/>
    <property type="match status" value="3"/>
</dbReference>
<name>A0A6A4LBE2_9ERIC</name>
<feature type="repeat" description="PPR" evidence="3">
    <location>
        <begin position="238"/>
        <end position="272"/>
    </location>
</feature>
<feature type="repeat" description="PPR" evidence="3">
    <location>
        <begin position="168"/>
        <end position="202"/>
    </location>
</feature>
<evidence type="ECO:0000256" key="2">
    <source>
        <dbReference type="ARBA" id="ARBA00022737"/>
    </source>
</evidence>
<evidence type="ECO:0000313" key="4">
    <source>
        <dbReference type="EMBL" id="KAE9455620.1"/>
    </source>
</evidence>
<dbReference type="Proteomes" id="UP000428333">
    <property type="component" value="Linkage Group LG07"/>
</dbReference>
<dbReference type="Pfam" id="PF01535">
    <property type="entry name" value="PPR"/>
    <property type="match status" value="1"/>
</dbReference>
<reference evidence="4 5" key="1">
    <citation type="journal article" date="2019" name="Genome Biol. Evol.">
        <title>The Rhododendron genome and chromosomal organization provide insight into shared whole-genome duplications across the heath family (Ericaceae).</title>
        <authorList>
            <person name="Soza V.L."/>
            <person name="Lindsley D."/>
            <person name="Waalkes A."/>
            <person name="Ramage E."/>
            <person name="Patwardhan R.P."/>
            <person name="Burton J.N."/>
            <person name="Adey A."/>
            <person name="Kumar A."/>
            <person name="Qiu R."/>
            <person name="Shendure J."/>
            <person name="Hall B."/>
        </authorList>
    </citation>
    <scope>NUCLEOTIDE SEQUENCE [LARGE SCALE GENOMIC DNA]</scope>
    <source>
        <strain evidence="4">RSF 1966-606</strain>
    </source>
</reference>
<dbReference type="EMBL" id="QEFC01001830">
    <property type="protein sequence ID" value="KAE9455620.1"/>
    <property type="molecule type" value="Genomic_DNA"/>
</dbReference>
<evidence type="ECO:0000313" key="5">
    <source>
        <dbReference type="Proteomes" id="UP000428333"/>
    </source>
</evidence>
<dbReference type="OrthoDB" id="185373at2759"/>
<accession>A0A6A4LBE2</accession>
<evidence type="ECO:0000256" key="3">
    <source>
        <dbReference type="PROSITE-ProRule" id="PRU00708"/>
    </source>
</evidence>
<dbReference type="InterPro" id="IPR002885">
    <property type="entry name" value="PPR_rpt"/>
</dbReference>
<feature type="repeat" description="PPR" evidence="3">
    <location>
        <begin position="308"/>
        <end position="342"/>
    </location>
</feature>
<dbReference type="Pfam" id="PF13812">
    <property type="entry name" value="PPR_3"/>
    <property type="match status" value="2"/>
</dbReference>
<dbReference type="Pfam" id="PF13041">
    <property type="entry name" value="PPR_2"/>
    <property type="match status" value="1"/>
</dbReference>
<proteinExistence type="inferred from homology"/>
<comment type="caution">
    <text evidence="4">The sequence shown here is derived from an EMBL/GenBank/DDBJ whole genome shotgun (WGS) entry which is preliminary data.</text>
</comment>
<dbReference type="PANTHER" id="PTHR47941">
    <property type="entry name" value="PENTATRICOPEPTIDE REPEAT-CONTAINING PROTEIN 3, MITOCHONDRIAL"/>
    <property type="match status" value="1"/>
</dbReference>
<keyword evidence="5" id="KW-1185">Reference proteome</keyword>
<feature type="non-terminal residue" evidence="4">
    <location>
        <position position="1"/>
    </location>
</feature>
<dbReference type="InterPro" id="IPR011990">
    <property type="entry name" value="TPR-like_helical_dom_sf"/>
</dbReference>
<protein>
    <recommendedName>
        <fullName evidence="6">Pentacotripeptide-repeat region of PRORP domain-containing protein</fullName>
    </recommendedName>
</protein>
<dbReference type="AlphaFoldDB" id="A0A6A4LBE2"/>
<feature type="repeat" description="PPR" evidence="3">
    <location>
        <begin position="273"/>
        <end position="307"/>
    </location>
</feature>
<gene>
    <name evidence="4" type="ORF">C3L33_12478</name>
</gene>
<organism evidence="4 5">
    <name type="scientific">Rhododendron williamsianum</name>
    <dbReference type="NCBI Taxonomy" id="262921"/>
    <lineage>
        <taxon>Eukaryota</taxon>
        <taxon>Viridiplantae</taxon>
        <taxon>Streptophyta</taxon>
        <taxon>Embryophyta</taxon>
        <taxon>Tracheophyta</taxon>
        <taxon>Spermatophyta</taxon>
        <taxon>Magnoliopsida</taxon>
        <taxon>eudicotyledons</taxon>
        <taxon>Gunneridae</taxon>
        <taxon>Pentapetalae</taxon>
        <taxon>asterids</taxon>
        <taxon>Ericales</taxon>
        <taxon>Ericaceae</taxon>
        <taxon>Ericoideae</taxon>
        <taxon>Rhodoreae</taxon>
        <taxon>Rhododendron</taxon>
    </lineage>
</organism>
<sequence>MAFSSCLLQSHPFVLPASLNLPPLSLSSKSLKPIYTIPHRELLTSISASTSPSPSLTHQLPPEFTTEQLIEAIRQKNDETVRLTSSIGPPNSPISTPLPVYEEIIRKLGHLGSFDSMKQILEVMRVSNCSPNEGTLLIFIRSYPRRHLYDEAIGVLYVMEQAFGLKPSSYTYNFLLNVLVEGKKFELFESVLSMMFARGVEPEVSTFNIWIKSLRISHQIRYASSVIKEMSNYGLAPDVITYTTIMQGYIEEGNLEAALRIREEMIAAQCPLSKKTVNILILGYCKEGRIEEALKLAEEMWVEGFRPDQTTFSTLVRGLCKFGHVKHALELFDLMLQEGFDLNTVMYNTLVTVLCINGQVNEARESSIR</sequence>
<dbReference type="PROSITE" id="PS51375">
    <property type="entry name" value="PPR"/>
    <property type="match status" value="4"/>
</dbReference>
<evidence type="ECO:0008006" key="6">
    <source>
        <dbReference type="Google" id="ProtNLM"/>
    </source>
</evidence>
<dbReference type="NCBIfam" id="TIGR00756">
    <property type="entry name" value="PPR"/>
    <property type="match status" value="4"/>
</dbReference>
<comment type="similarity">
    <text evidence="1">Belongs to the PPR family. P subfamily.</text>
</comment>
<keyword evidence="2" id="KW-0677">Repeat</keyword>
<evidence type="ECO:0000256" key="1">
    <source>
        <dbReference type="ARBA" id="ARBA00007626"/>
    </source>
</evidence>